<dbReference type="InterPro" id="IPR021866">
    <property type="entry name" value="SpoIIAA-like"/>
</dbReference>
<organism evidence="1 2">
    <name type="scientific">Sungkyunkwania multivorans</name>
    <dbReference type="NCBI Taxonomy" id="1173618"/>
    <lineage>
        <taxon>Bacteria</taxon>
        <taxon>Pseudomonadati</taxon>
        <taxon>Bacteroidota</taxon>
        <taxon>Flavobacteriia</taxon>
        <taxon>Flavobacteriales</taxon>
        <taxon>Flavobacteriaceae</taxon>
        <taxon>Sungkyunkwania</taxon>
    </lineage>
</organism>
<reference evidence="2" key="1">
    <citation type="journal article" date="2019" name="Int. J. Syst. Evol. Microbiol.">
        <title>The Global Catalogue of Microorganisms (GCM) 10K type strain sequencing project: providing services to taxonomists for standard genome sequencing and annotation.</title>
        <authorList>
            <consortium name="The Broad Institute Genomics Platform"/>
            <consortium name="The Broad Institute Genome Sequencing Center for Infectious Disease"/>
            <person name="Wu L."/>
            <person name="Ma J."/>
        </authorList>
    </citation>
    <scope>NUCLEOTIDE SEQUENCE [LARGE SCALE GENOMIC DNA]</scope>
    <source>
        <strain evidence="2">CCUG 62952</strain>
    </source>
</reference>
<protein>
    <submittedName>
        <fullName evidence="1">STAS/SEC14 domain-containing protein</fullName>
    </submittedName>
</protein>
<sequence>MIKQYSLSFGKIKVFDDYIIAEIFEGINLDTALNEILLDICSAHFPKRPFGYISNRVNSYSVDPTVYKYTAKNSNLVAIAVVASGELKKLSANIEKLFFDREFEYFEEIDEAKEWIEHIIKSEKAHSNQS</sequence>
<dbReference type="SUPFAM" id="SSF52091">
    <property type="entry name" value="SpoIIaa-like"/>
    <property type="match status" value="1"/>
</dbReference>
<dbReference type="Proteomes" id="UP001596978">
    <property type="component" value="Unassembled WGS sequence"/>
</dbReference>
<dbReference type="Pfam" id="PF11964">
    <property type="entry name" value="SpoIIAA-like"/>
    <property type="match status" value="1"/>
</dbReference>
<comment type="caution">
    <text evidence="1">The sequence shown here is derived from an EMBL/GenBank/DDBJ whole genome shotgun (WGS) entry which is preliminary data.</text>
</comment>
<name>A0ABW3CUR3_9FLAO</name>
<evidence type="ECO:0000313" key="1">
    <source>
        <dbReference type="EMBL" id="MFD0861398.1"/>
    </source>
</evidence>
<proteinExistence type="predicted"/>
<dbReference type="RefSeq" id="WP_386404338.1">
    <property type="nucleotide sequence ID" value="NZ_JBHTJH010000004.1"/>
</dbReference>
<dbReference type="InterPro" id="IPR036513">
    <property type="entry name" value="STAS_dom_sf"/>
</dbReference>
<dbReference type="InterPro" id="IPR038396">
    <property type="entry name" value="SpoIIAA-like_sf"/>
</dbReference>
<dbReference type="EMBL" id="JBHTJH010000004">
    <property type="protein sequence ID" value="MFD0861398.1"/>
    <property type="molecule type" value="Genomic_DNA"/>
</dbReference>
<dbReference type="Gene3D" id="3.40.50.10600">
    <property type="entry name" value="SpoIIaa-like domains"/>
    <property type="match status" value="1"/>
</dbReference>
<accession>A0ABW3CUR3</accession>
<gene>
    <name evidence="1" type="ORF">ACFQ1M_04200</name>
</gene>
<evidence type="ECO:0000313" key="2">
    <source>
        <dbReference type="Proteomes" id="UP001596978"/>
    </source>
</evidence>
<keyword evidence="2" id="KW-1185">Reference proteome</keyword>